<dbReference type="InterPro" id="IPR020019">
    <property type="entry name" value="AcTrfase_PglD-like"/>
</dbReference>
<dbReference type="CDD" id="cd03360">
    <property type="entry name" value="LbH_AT_putative"/>
    <property type="match status" value="1"/>
</dbReference>
<dbReference type="Gene3D" id="2.160.10.10">
    <property type="entry name" value="Hexapeptide repeat proteins"/>
    <property type="match status" value="1"/>
</dbReference>
<gene>
    <name evidence="7" type="ORF">F0P94_10160</name>
</gene>
<evidence type="ECO:0000313" key="8">
    <source>
        <dbReference type="Proteomes" id="UP000326570"/>
    </source>
</evidence>
<evidence type="ECO:0000313" key="7">
    <source>
        <dbReference type="EMBL" id="KAA9333607.1"/>
    </source>
</evidence>
<dbReference type="RefSeq" id="WP_150903774.1">
    <property type="nucleotide sequence ID" value="NZ_VTWT01000005.1"/>
</dbReference>
<proteinExistence type="inferred from homology"/>
<dbReference type="SUPFAM" id="SSF51161">
    <property type="entry name" value="Trimeric LpxA-like enzymes"/>
    <property type="match status" value="1"/>
</dbReference>
<dbReference type="InterPro" id="IPR050179">
    <property type="entry name" value="Trans_hexapeptide_repeat"/>
</dbReference>
<dbReference type="GO" id="GO:0016740">
    <property type="term" value="F:transferase activity"/>
    <property type="evidence" value="ECO:0007669"/>
    <property type="project" value="UniProtKB-KW"/>
</dbReference>
<dbReference type="AlphaFoldDB" id="A0A5N1IV11"/>
<organism evidence="7 8">
    <name type="scientific">Adhaeribacter soli</name>
    <dbReference type="NCBI Taxonomy" id="2607655"/>
    <lineage>
        <taxon>Bacteria</taxon>
        <taxon>Pseudomonadati</taxon>
        <taxon>Bacteroidota</taxon>
        <taxon>Cytophagia</taxon>
        <taxon>Cytophagales</taxon>
        <taxon>Hymenobacteraceae</taxon>
        <taxon>Adhaeribacter</taxon>
    </lineage>
</organism>
<dbReference type="PROSITE" id="PS00101">
    <property type="entry name" value="HEXAPEP_TRANSFERASES"/>
    <property type="match status" value="1"/>
</dbReference>
<evidence type="ECO:0000256" key="5">
    <source>
        <dbReference type="PIRSR" id="PIRSR620019-2"/>
    </source>
</evidence>
<reference evidence="7 8" key="1">
    <citation type="submission" date="2019-09" db="EMBL/GenBank/DDBJ databases">
        <title>Genome sequence of Adhaeribacter sp. M2.</title>
        <authorList>
            <person name="Srinivasan S."/>
        </authorList>
    </citation>
    <scope>NUCLEOTIDE SEQUENCE [LARGE SCALE GENOMIC DNA]</scope>
    <source>
        <strain evidence="7 8">M2</strain>
    </source>
</reference>
<dbReference type="EMBL" id="VTWT01000005">
    <property type="protein sequence ID" value="KAA9333607.1"/>
    <property type="molecule type" value="Genomic_DNA"/>
</dbReference>
<dbReference type="InterPro" id="IPR011004">
    <property type="entry name" value="Trimer_LpxA-like_sf"/>
</dbReference>
<dbReference type="Gene3D" id="3.40.50.20">
    <property type="match status" value="1"/>
</dbReference>
<evidence type="ECO:0000256" key="1">
    <source>
        <dbReference type="ARBA" id="ARBA00007274"/>
    </source>
</evidence>
<sequence length="217" mass="23331">MKDIAIFGAGGLGREILLLLRQLNEVSHTWNILGFFDEIPFSGQLNGLPYLGSLTELNAYPEELHLVIGIGNCQAKSNVFSRITNPNIKYPVLVHPSVQLRNYQYYEIGEGTVIGERVVITTNVKIGSHVQVSPACTLAHDVAVDDFCSLMYSVNLAGNVKLHDHVYLGTNSTVIQLLEVGSGTIIGAGAVVTRSLPANCTAVGVPAKIIKAHEIPA</sequence>
<feature type="active site" description="Proton acceptor" evidence="4">
    <location>
        <position position="140"/>
    </location>
</feature>
<dbReference type="PANTHER" id="PTHR43300:SF7">
    <property type="entry name" value="UDP-N-ACETYLBACILLOSAMINE N-ACETYLTRANSFERASE"/>
    <property type="match status" value="1"/>
</dbReference>
<name>A0A5N1IV11_9BACT</name>
<accession>A0A5N1IV11</accession>
<keyword evidence="8" id="KW-1185">Reference proteome</keyword>
<evidence type="ECO:0000259" key="6">
    <source>
        <dbReference type="Pfam" id="PF17836"/>
    </source>
</evidence>
<evidence type="ECO:0000256" key="2">
    <source>
        <dbReference type="ARBA" id="ARBA00022679"/>
    </source>
</evidence>
<dbReference type="Pfam" id="PF17836">
    <property type="entry name" value="PglD_N"/>
    <property type="match status" value="1"/>
</dbReference>
<dbReference type="PANTHER" id="PTHR43300">
    <property type="entry name" value="ACETYLTRANSFERASE"/>
    <property type="match status" value="1"/>
</dbReference>
<protein>
    <submittedName>
        <fullName evidence="7">Acetyltransferase</fullName>
    </submittedName>
</protein>
<feature type="binding site" evidence="5">
    <location>
        <position position="71"/>
    </location>
    <ligand>
        <name>substrate</name>
    </ligand>
</feature>
<feature type="domain" description="PglD N-terminal" evidence="6">
    <location>
        <begin position="3"/>
        <end position="83"/>
    </location>
</feature>
<comment type="similarity">
    <text evidence="1">Belongs to the transferase hexapeptide repeat family.</text>
</comment>
<feature type="site" description="Increases basicity of active site His" evidence="4">
    <location>
        <position position="141"/>
    </location>
</feature>
<dbReference type="NCBIfam" id="TIGR03570">
    <property type="entry name" value="NeuD_NnaD"/>
    <property type="match status" value="1"/>
</dbReference>
<keyword evidence="2 7" id="KW-0808">Transferase</keyword>
<comment type="caution">
    <text evidence="7">The sequence shown here is derived from an EMBL/GenBank/DDBJ whole genome shotgun (WGS) entry which is preliminary data.</text>
</comment>
<keyword evidence="3" id="KW-0677">Repeat</keyword>
<evidence type="ECO:0000256" key="3">
    <source>
        <dbReference type="ARBA" id="ARBA00022737"/>
    </source>
</evidence>
<dbReference type="InterPro" id="IPR041561">
    <property type="entry name" value="PglD_N"/>
</dbReference>
<evidence type="ECO:0000256" key="4">
    <source>
        <dbReference type="PIRSR" id="PIRSR620019-1"/>
    </source>
</evidence>
<dbReference type="Proteomes" id="UP000326570">
    <property type="component" value="Unassembled WGS sequence"/>
</dbReference>
<dbReference type="InterPro" id="IPR018357">
    <property type="entry name" value="Hexapep_transf_CS"/>
</dbReference>